<feature type="domain" description="VWFC" evidence="3">
    <location>
        <begin position="524"/>
        <end position="569"/>
    </location>
</feature>
<evidence type="ECO:0000259" key="4">
    <source>
        <dbReference type="SMART" id="SM00215"/>
    </source>
</evidence>
<evidence type="ECO:0000259" key="3">
    <source>
        <dbReference type="SMART" id="SM00214"/>
    </source>
</evidence>
<dbReference type="InterPro" id="IPR042979">
    <property type="entry name" value="VWC2/VWC2L"/>
</dbReference>
<feature type="domain" description="VWFC" evidence="4">
    <location>
        <begin position="239"/>
        <end position="300"/>
    </location>
</feature>
<evidence type="ECO:0000313" key="5">
    <source>
        <dbReference type="EMBL" id="VDI01806.1"/>
    </source>
</evidence>
<feature type="domain" description="VWFC" evidence="3">
    <location>
        <begin position="111"/>
        <end position="164"/>
    </location>
</feature>
<dbReference type="GO" id="GO:0045202">
    <property type="term" value="C:synapse"/>
    <property type="evidence" value="ECO:0007669"/>
    <property type="project" value="UniProtKB-SubCell"/>
</dbReference>
<feature type="region of interest" description="Disordered" evidence="1">
    <location>
        <begin position="287"/>
        <end position="306"/>
    </location>
</feature>
<dbReference type="PANTHER" id="PTHR46252:SF3">
    <property type="entry name" value="KIELIN_CHORDIN-LIKE PROTEIN"/>
    <property type="match status" value="1"/>
</dbReference>
<organism evidence="5 6">
    <name type="scientific">Mytilus galloprovincialis</name>
    <name type="common">Mediterranean mussel</name>
    <dbReference type="NCBI Taxonomy" id="29158"/>
    <lineage>
        <taxon>Eukaryota</taxon>
        <taxon>Metazoa</taxon>
        <taxon>Spiralia</taxon>
        <taxon>Lophotrochozoa</taxon>
        <taxon>Mollusca</taxon>
        <taxon>Bivalvia</taxon>
        <taxon>Autobranchia</taxon>
        <taxon>Pteriomorphia</taxon>
        <taxon>Mytilida</taxon>
        <taxon>Mytiloidea</taxon>
        <taxon>Mytilidae</taxon>
        <taxon>Mytilinae</taxon>
        <taxon>Mytilus</taxon>
    </lineage>
</organism>
<comment type="caution">
    <text evidence="5">The sequence shown here is derived from an EMBL/GenBank/DDBJ whole genome shotgun (WGS) entry which is preliminary data.</text>
</comment>
<feature type="signal peptide" evidence="2">
    <location>
        <begin position="1"/>
        <end position="17"/>
    </location>
</feature>
<gene>
    <name evidence="5" type="ORF">MGAL_10B052256</name>
</gene>
<feature type="domain" description="VWFC" evidence="4">
    <location>
        <begin position="337"/>
        <end position="425"/>
    </location>
</feature>
<feature type="compositionally biased region" description="Polar residues" evidence="1">
    <location>
        <begin position="287"/>
        <end position="305"/>
    </location>
</feature>
<dbReference type="EMBL" id="UYJE01001394">
    <property type="protein sequence ID" value="VDI01806.1"/>
    <property type="molecule type" value="Genomic_DNA"/>
</dbReference>
<feature type="domain" description="VWFC" evidence="4">
    <location>
        <begin position="17"/>
        <end position="86"/>
    </location>
</feature>
<evidence type="ECO:0000313" key="6">
    <source>
        <dbReference type="Proteomes" id="UP000596742"/>
    </source>
</evidence>
<dbReference type="OrthoDB" id="6095958at2759"/>
<dbReference type="AlphaFoldDB" id="A0A8B6C8M7"/>
<feature type="domain" description="VWFC" evidence="3">
    <location>
        <begin position="20"/>
        <end position="86"/>
    </location>
</feature>
<accession>A0A8B6C8M7</accession>
<feature type="chain" id="PRO_5032851656" description="VWFC domain-containing protein" evidence="2">
    <location>
        <begin position="18"/>
        <end position="600"/>
    </location>
</feature>
<dbReference type="Gene3D" id="2.10.70.10">
    <property type="entry name" value="Complement Module, domain 1"/>
    <property type="match status" value="6"/>
</dbReference>
<dbReference type="Pfam" id="PF05375">
    <property type="entry name" value="Pacifastin_I"/>
    <property type="match status" value="2"/>
</dbReference>
<feature type="domain" description="VWFC" evidence="4">
    <location>
        <begin position="111"/>
        <end position="188"/>
    </location>
</feature>
<proteinExistence type="predicted"/>
<dbReference type="Pfam" id="PF23334">
    <property type="entry name" value="VWC2L_2nd"/>
    <property type="match status" value="4"/>
</dbReference>
<feature type="domain" description="VWFC" evidence="3">
    <location>
        <begin position="401"/>
        <end position="459"/>
    </location>
</feature>
<dbReference type="PANTHER" id="PTHR46252">
    <property type="entry name" value="BRORIN FAMILY MEMBER"/>
    <property type="match status" value="1"/>
</dbReference>
<feature type="domain" description="VWFC" evidence="3">
    <location>
        <begin position="239"/>
        <end position="282"/>
    </location>
</feature>
<dbReference type="GO" id="GO:0030514">
    <property type="term" value="P:negative regulation of BMP signaling pathway"/>
    <property type="evidence" value="ECO:0007669"/>
    <property type="project" value="TreeGrafter"/>
</dbReference>
<evidence type="ECO:0000256" key="2">
    <source>
        <dbReference type="SAM" id="SignalP"/>
    </source>
</evidence>
<sequence>MTFRIYILCSLFCSILCSNCDYKGTTYRPEETWVAEDRCNICTCRPDGTISCETKQCSPVKCHDNGRDYNIGESFLSSDGCNECVCTVNGAACTKISCGGAGVVNIHIPRCSYHGRIYTVGDSFMSVDGCNRCICTEKQVEICTKMYCAPSTLAPLETTKAPTCNYNGKIYAYLAQFNSSDGCNTCTCTANEQFACTQMACLPPTTLRPTTAVETTPVSTTTQTSSIVTAASTTPLPTCAYNGRTYNAGDQFKADDGCNRCTCGGNTRIICTLMACPPKTTKMQTSLGSSTPVKTTMNPGTKNAVSSLPTTLSLETTQTTSPAQTTMNVETTTIHKCNYNGRVYDYGMSFKDDDGCNICICGKNEIICSLMICPKSTTVPVKSTLSPSSSSMIRVTTPKQCNSNGRDYDVGVSFKADDGCNTCSCTEMGVVVCTLMLCPPTTVQANNIASTVVSKKVTCIYNGQVYNVGESFKNTDGCNTCRCIADGGIACTKMLCILVSTTKLSSTQPTTQTITAKTQSTRKCNYNGHIYNVGDSFKATDGCNTCRCTGEQEIGCTKIYCPPTSTQRAITDDTTSTIDTTNNSEPITSINHLKATMNKY</sequence>
<dbReference type="SUPFAM" id="SSF57603">
    <property type="entry name" value="FnI-like domain"/>
    <property type="match status" value="8"/>
</dbReference>
<dbReference type="GO" id="GO:0032281">
    <property type="term" value="C:AMPA glutamate receptor complex"/>
    <property type="evidence" value="ECO:0007669"/>
    <property type="project" value="TreeGrafter"/>
</dbReference>
<feature type="domain" description="VWFC" evidence="4">
    <location>
        <begin position="459"/>
        <end position="524"/>
    </location>
</feature>
<dbReference type="SMART" id="SM00214">
    <property type="entry name" value="VWC"/>
    <property type="match status" value="6"/>
</dbReference>
<keyword evidence="2" id="KW-0732">Signal</keyword>
<keyword evidence="6" id="KW-1185">Reference proteome</keyword>
<dbReference type="Proteomes" id="UP000596742">
    <property type="component" value="Unassembled WGS sequence"/>
</dbReference>
<evidence type="ECO:0000256" key="1">
    <source>
        <dbReference type="SAM" id="MobiDB-lite"/>
    </source>
</evidence>
<dbReference type="InterPro" id="IPR001007">
    <property type="entry name" value="VWF_dom"/>
</dbReference>
<dbReference type="InterPro" id="IPR008037">
    <property type="entry name" value="Pacifastin_dom"/>
</dbReference>
<reference evidence="5" key="1">
    <citation type="submission" date="2018-11" db="EMBL/GenBank/DDBJ databases">
        <authorList>
            <person name="Alioto T."/>
            <person name="Alioto T."/>
        </authorList>
    </citation>
    <scope>NUCLEOTIDE SEQUENCE</scope>
</reference>
<feature type="domain" description="VWFC" evidence="3">
    <location>
        <begin position="337"/>
        <end position="387"/>
    </location>
</feature>
<dbReference type="GO" id="GO:0005615">
    <property type="term" value="C:extracellular space"/>
    <property type="evidence" value="ECO:0007669"/>
    <property type="project" value="TreeGrafter"/>
</dbReference>
<name>A0A8B6C8M7_MYTGA</name>
<protein>
    <recommendedName>
        <fullName evidence="3 4">VWFC domain-containing protein</fullName>
    </recommendedName>
</protein>
<dbReference type="GO" id="GO:0030414">
    <property type="term" value="F:peptidase inhibitor activity"/>
    <property type="evidence" value="ECO:0007669"/>
    <property type="project" value="InterPro"/>
</dbReference>
<dbReference type="SMART" id="SM00215">
    <property type="entry name" value="VWC_out"/>
    <property type="match status" value="5"/>
</dbReference>